<evidence type="ECO:0000313" key="1">
    <source>
        <dbReference type="EMBL" id="MPM71920.1"/>
    </source>
</evidence>
<reference evidence="1" key="1">
    <citation type="submission" date="2019-08" db="EMBL/GenBank/DDBJ databases">
        <authorList>
            <person name="Kucharzyk K."/>
            <person name="Murdoch R.W."/>
            <person name="Higgins S."/>
            <person name="Loffler F."/>
        </authorList>
    </citation>
    <scope>NUCLEOTIDE SEQUENCE</scope>
</reference>
<gene>
    <name evidence="1" type="ORF">SDC9_118892</name>
</gene>
<dbReference type="AlphaFoldDB" id="A0A645C2B7"/>
<name>A0A645C2B7_9ZZZZ</name>
<sequence>MTLVIEVAITKEGNKIIVGGKLIDKKEKGISKC</sequence>
<proteinExistence type="predicted"/>
<comment type="caution">
    <text evidence="1">The sequence shown here is derived from an EMBL/GenBank/DDBJ whole genome shotgun (WGS) entry which is preliminary data.</text>
</comment>
<organism evidence="1">
    <name type="scientific">bioreactor metagenome</name>
    <dbReference type="NCBI Taxonomy" id="1076179"/>
    <lineage>
        <taxon>unclassified sequences</taxon>
        <taxon>metagenomes</taxon>
        <taxon>ecological metagenomes</taxon>
    </lineage>
</organism>
<protein>
    <submittedName>
        <fullName evidence="1">Uncharacterized protein</fullName>
    </submittedName>
</protein>
<accession>A0A645C2B7</accession>
<dbReference type="EMBL" id="VSSQ01024415">
    <property type="protein sequence ID" value="MPM71920.1"/>
    <property type="molecule type" value="Genomic_DNA"/>
</dbReference>